<dbReference type="GO" id="GO:0016020">
    <property type="term" value="C:membrane"/>
    <property type="evidence" value="ECO:0007669"/>
    <property type="project" value="TreeGrafter"/>
</dbReference>
<dbReference type="PANTHER" id="PTHR21879:SF27">
    <property type="entry name" value="OSIRIS 10A"/>
    <property type="match status" value="1"/>
</dbReference>
<protein>
    <recommendedName>
        <fullName evidence="6">Osiris 10</fullName>
    </recommendedName>
</protein>
<comment type="caution">
    <text evidence="4">The sequence shown here is derived from an EMBL/GenBank/DDBJ whole genome shotgun (WGS) entry which is preliminary data.</text>
</comment>
<evidence type="ECO:0008006" key="6">
    <source>
        <dbReference type="Google" id="ProtNLM"/>
    </source>
</evidence>
<proteinExistence type="predicted"/>
<gene>
    <name evidence="4" type="ORF">PARMNEM_LOCUS13951</name>
</gene>
<accession>A0AAV1LJ40</accession>
<feature type="region of interest" description="Disordered" evidence="1">
    <location>
        <begin position="302"/>
        <end position="328"/>
    </location>
</feature>
<keyword evidence="5" id="KW-1185">Reference proteome</keyword>
<sequence>MSLSSKSFFLILLSISEVITVQIDLQEGEEINENNVQVSQLNECLSVKRGAEVGVCFSKELLANLNQYDEADSFSLATGVTFIRDEKTPRNIGSFLDKDPMDFRSIMEDASDLISKRSLHWDMSTLYPGLVMRIGPTLANGVLEFVVDPRIKDRAYQNHGEITTGRLLARNLLVPFLLGIKFHISTLLPLLLGLVLIASKKAFLLAKIALLAVTVFSGSAGYGGQYFGGFGTPSLSSYASHENLGLGHYHSHDIHHNPGGYYRRHPHYDDHYYREKSSEPTTGSPITPDELRDRLERLFITKKSMEDQREETKNRNARNFAWTPINTG</sequence>
<evidence type="ECO:0000256" key="3">
    <source>
        <dbReference type="SAM" id="SignalP"/>
    </source>
</evidence>
<feature type="compositionally biased region" description="Basic and acidic residues" evidence="1">
    <location>
        <begin position="302"/>
        <end position="314"/>
    </location>
</feature>
<organism evidence="4 5">
    <name type="scientific">Parnassius mnemosyne</name>
    <name type="common">clouded apollo</name>
    <dbReference type="NCBI Taxonomy" id="213953"/>
    <lineage>
        <taxon>Eukaryota</taxon>
        <taxon>Metazoa</taxon>
        <taxon>Ecdysozoa</taxon>
        <taxon>Arthropoda</taxon>
        <taxon>Hexapoda</taxon>
        <taxon>Insecta</taxon>
        <taxon>Pterygota</taxon>
        <taxon>Neoptera</taxon>
        <taxon>Endopterygota</taxon>
        <taxon>Lepidoptera</taxon>
        <taxon>Glossata</taxon>
        <taxon>Ditrysia</taxon>
        <taxon>Papilionoidea</taxon>
        <taxon>Papilionidae</taxon>
        <taxon>Parnassiinae</taxon>
        <taxon>Parnassini</taxon>
        <taxon>Parnassius</taxon>
        <taxon>Driopa</taxon>
    </lineage>
</organism>
<dbReference type="Pfam" id="PF07898">
    <property type="entry name" value="DUF1676"/>
    <property type="match status" value="1"/>
</dbReference>
<dbReference type="AlphaFoldDB" id="A0AAV1LJ40"/>
<evidence type="ECO:0000313" key="5">
    <source>
        <dbReference type="Proteomes" id="UP001314205"/>
    </source>
</evidence>
<feature type="transmembrane region" description="Helical" evidence="2">
    <location>
        <begin position="172"/>
        <end position="197"/>
    </location>
</feature>
<keyword evidence="2" id="KW-0812">Transmembrane</keyword>
<dbReference type="Proteomes" id="UP001314205">
    <property type="component" value="Unassembled WGS sequence"/>
</dbReference>
<keyword evidence="3" id="KW-0732">Signal</keyword>
<evidence type="ECO:0000256" key="1">
    <source>
        <dbReference type="SAM" id="MobiDB-lite"/>
    </source>
</evidence>
<feature type="transmembrane region" description="Helical" evidence="2">
    <location>
        <begin position="204"/>
        <end position="224"/>
    </location>
</feature>
<name>A0AAV1LJ40_9NEOP</name>
<keyword evidence="2" id="KW-1133">Transmembrane helix</keyword>
<dbReference type="EMBL" id="CAVLGL010000090">
    <property type="protein sequence ID" value="CAK1594297.1"/>
    <property type="molecule type" value="Genomic_DNA"/>
</dbReference>
<evidence type="ECO:0000313" key="4">
    <source>
        <dbReference type="EMBL" id="CAK1594297.1"/>
    </source>
</evidence>
<feature type="chain" id="PRO_5043718366" description="Osiris 10" evidence="3">
    <location>
        <begin position="21"/>
        <end position="328"/>
    </location>
</feature>
<dbReference type="PANTHER" id="PTHR21879">
    <property type="entry name" value="FI03362P-RELATED-RELATED"/>
    <property type="match status" value="1"/>
</dbReference>
<keyword evidence="2" id="KW-0472">Membrane</keyword>
<evidence type="ECO:0000256" key="2">
    <source>
        <dbReference type="SAM" id="Phobius"/>
    </source>
</evidence>
<feature type="signal peptide" evidence="3">
    <location>
        <begin position="1"/>
        <end position="20"/>
    </location>
</feature>
<dbReference type="InterPro" id="IPR012464">
    <property type="entry name" value="DUF1676"/>
</dbReference>
<reference evidence="4 5" key="1">
    <citation type="submission" date="2023-11" db="EMBL/GenBank/DDBJ databases">
        <authorList>
            <person name="Hedman E."/>
            <person name="Englund M."/>
            <person name="Stromberg M."/>
            <person name="Nyberg Akerstrom W."/>
            <person name="Nylinder S."/>
            <person name="Jareborg N."/>
            <person name="Kallberg Y."/>
            <person name="Kronander E."/>
        </authorList>
    </citation>
    <scope>NUCLEOTIDE SEQUENCE [LARGE SCALE GENOMIC DNA]</scope>
</reference>